<evidence type="ECO:0000259" key="6">
    <source>
        <dbReference type="Pfam" id="PF01266"/>
    </source>
</evidence>
<comment type="cofactor">
    <cofactor evidence="1">
        <name>FAD</name>
        <dbReference type="ChEBI" id="CHEBI:57692"/>
    </cofactor>
</comment>
<dbReference type="EMBL" id="RJUK01000001">
    <property type="protein sequence ID" value="ROQ19419.1"/>
    <property type="molecule type" value="Genomic_DNA"/>
</dbReference>
<dbReference type="InterPro" id="IPR000447">
    <property type="entry name" value="G3P_DH_FAD-dep"/>
</dbReference>
<dbReference type="Pfam" id="PF01266">
    <property type="entry name" value="DAO"/>
    <property type="match status" value="1"/>
</dbReference>
<reference evidence="7 8" key="1">
    <citation type="submission" date="2018-11" db="EMBL/GenBank/DDBJ databases">
        <title>Genomic Encyclopedia of Type Strains, Phase IV (KMG-IV): sequencing the most valuable type-strain genomes for metagenomic binning, comparative biology and taxonomic classification.</title>
        <authorList>
            <person name="Goeker M."/>
        </authorList>
    </citation>
    <scope>NUCLEOTIDE SEQUENCE [LARGE SCALE GENOMIC DNA]</scope>
    <source>
        <strain evidence="7 8">DSM 16974</strain>
    </source>
</reference>
<feature type="domain" description="FAD dependent oxidoreductase" evidence="6">
    <location>
        <begin position="4"/>
        <end position="357"/>
    </location>
</feature>
<keyword evidence="5" id="KW-0560">Oxidoreductase</keyword>
<evidence type="ECO:0000256" key="4">
    <source>
        <dbReference type="ARBA" id="ARBA00022827"/>
    </source>
</evidence>
<evidence type="ECO:0000256" key="1">
    <source>
        <dbReference type="ARBA" id="ARBA00001974"/>
    </source>
</evidence>
<dbReference type="SUPFAM" id="SSF51905">
    <property type="entry name" value="FAD/NAD(P)-binding domain"/>
    <property type="match status" value="1"/>
</dbReference>
<dbReference type="AlphaFoldDB" id="A0A3N1NU70"/>
<comment type="caution">
    <text evidence="7">The sequence shown here is derived from an EMBL/GenBank/DDBJ whole genome shotgun (WGS) entry which is preliminary data.</text>
</comment>
<dbReference type="Gene3D" id="3.30.9.10">
    <property type="entry name" value="D-Amino Acid Oxidase, subunit A, domain 2"/>
    <property type="match status" value="1"/>
</dbReference>
<dbReference type="PANTHER" id="PTHR11985">
    <property type="entry name" value="GLYCEROL-3-PHOSPHATE DEHYDROGENASE"/>
    <property type="match status" value="1"/>
</dbReference>
<dbReference type="GO" id="GO:0046168">
    <property type="term" value="P:glycerol-3-phosphate catabolic process"/>
    <property type="evidence" value="ECO:0007669"/>
    <property type="project" value="TreeGrafter"/>
</dbReference>
<keyword evidence="4" id="KW-0274">FAD</keyword>
<organism evidence="7 8">
    <name type="scientific">Marinimicrobium koreense</name>
    <dbReference type="NCBI Taxonomy" id="306545"/>
    <lineage>
        <taxon>Bacteria</taxon>
        <taxon>Pseudomonadati</taxon>
        <taxon>Pseudomonadota</taxon>
        <taxon>Gammaproteobacteria</taxon>
        <taxon>Cellvibrionales</taxon>
        <taxon>Cellvibrionaceae</taxon>
        <taxon>Marinimicrobium</taxon>
    </lineage>
</organism>
<dbReference type="PROSITE" id="PS00978">
    <property type="entry name" value="FAD_G3PDH_2"/>
    <property type="match status" value="1"/>
</dbReference>
<keyword evidence="8" id="KW-1185">Reference proteome</keyword>
<dbReference type="Gene3D" id="3.50.50.60">
    <property type="entry name" value="FAD/NAD(P)-binding domain"/>
    <property type="match status" value="1"/>
</dbReference>
<evidence type="ECO:0000256" key="2">
    <source>
        <dbReference type="ARBA" id="ARBA00007330"/>
    </source>
</evidence>
<proteinExistence type="inferred from homology"/>
<dbReference type="RefSeq" id="WP_123636783.1">
    <property type="nucleotide sequence ID" value="NZ_RJUK01000001.1"/>
</dbReference>
<protein>
    <submittedName>
        <fullName evidence="7">Glycerol-3-phosphate dehydrogenase</fullName>
    </submittedName>
</protein>
<keyword evidence="3" id="KW-0285">Flavoprotein</keyword>
<dbReference type="InterPro" id="IPR036188">
    <property type="entry name" value="FAD/NAD-bd_sf"/>
</dbReference>
<evidence type="ECO:0000256" key="5">
    <source>
        <dbReference type="ARBA" id="ARBA00023002"/>
    </source>
</evidence>
<sequence length="388" mass="42342">MQYDVVVVGGGIQGVGVAQAAVAAGYSVLLLEKTALAAATSSASSKLIHGGLRYLESVQFGLVRESLKERALLLELAPELVKRVDMHIPVYRSSSRSSGKISIGLWLYRILSGFDDDSEFSRLHRSQWSALDGLRTDDLMAVFRYREAQTDDAALTRAVWGSAESLGAELAMPAELISAECHPAGCEVVYRQGEKELSVEAGVLVNCAGPWGTEVIGRVTPALTGPEVDLVQGAHLLLPPSLKHHFYLEAPDDRRAVFALPWNNRLLIGTTETLHKGDPAKAACTREEQDYLLRTLQHYFPSLDVSTSNVESFAGLRVLPKVEGSAFGRSREVLFHADNEEQPRLLSVMGGKLTTYRATAEQVIERLAPSLPRRRAMASTRELPLNPA</sequence>
<evidence type="ECO:0000313" key="8">
    <source>
        <dbReference type="Proteomes" id="UP000273643"/>
    </source>
</evidence>
<name>A0A3N1NU70_9GAMM</name>
<dbReference type="PRINTS" id="PR01001">
    <property type="entry name" value="FADG3PDH"/>
</dbReference>
<accession>A0A3N1NU70</accession>
<evidence type="ECO:0000313" key="7">
    <source>
        <dbReference type="EMBL" id="ROQ19419.1"/>
    </source>
</evidence>
<comment type="similarity">
    <text evidence="2">Belongs to the FAD-dependent glycerol-3-phosphate dehydrogenase family.</text>
</comment>
<dbReference type="PANTHER" id="PTHR11985:SF15">
    <property type="entry name" value="GLYCEROL-3-PHOSPHATE DEHYDROGENASE, MITOCHONDRIAL"/>
    <property type="match status" value="1"/>
</dbReference>
<dbReference type="GO" id="GO:0004368">
    <property type="term" value="F:glycerol-3-phosphate dehydrogenase (quinone) activity"/>
    <property type="evidence" value="ECO:0007669"/>
    <property type="project" value="InterPro"/>
</dbReference>
<dbReference type="Proteomes" id="UP000273643">
    <property type="component" value="Unassembled WGS sequence"/>
</dbReference>
<gene>
    <name evidence="7" type="ORF">EDC38_0001</name>
</gene>
<dbReference type="InterPro" id="IPR006076">
    <property type="entry name" value="FAD-dep_OxRdtase"/>
</dbReference>
<evidence type="ECO:0000256" key="3">
    <source>
        <dbReference type="ARBA" id="ARBA00022630"/>
    </source>
</evidence>
<dbReference type="OrthoDB" id="9766796at2"/>